<accession>A0A4Z0VZ55</accession>
<dbReference type="Pfam" id="PF04205">
    <property type="entry name" value="FMN_bind"/>
    <property type="match status" value="1"/>
</dbReference>
<evidence type="ECO:0000313" key="3">
    <source>
        <dbReference type="EMBL" id="TGG86763.1"/>
    </source>
</evidence>
<dbReference type="Proteomes" id="UP000297288">
    <property type="component" value="Unassembled WGS sequence"/>
</dbReference>
<dbReference type="InterPro" id="IPR007329">
    <property type="entry name" value="FMN-bd"/>
</dbReference>
<sequence length="143" mass="15786">MIMGGMEVKKRLKITLWVLGILAVLIVVIFIFVGNLLNKVTEEMDSLTINSKAFEEKLHTVDDGTYVGEYYVKGLLGAKIEITIANNKISNIVILDHKNGKGKKAEVIIDDIKNAQSLNVDMITGATYSSKFILKATENSLVK</sequence>
<proteinExistence type="predicted"/>
<feature type="domain" description="FMN-binding" evidence="2">
    <location>
        <begin position="74"/>
        <end position="142"/>
    </location>
</feature>
<dbReference type="GO" id="GO:0010181">
    <property type="term" value="F:FMN binding"/>
    <property type="evidence" value="ECO:0007669"/>
    <property type="project" value="InterPro"/>
</dbReference>
<keyword evidence="1" id="KW-0472">Membrane</keyword>
<organism evidence="3 4">
    <name type="scientific">Geotoga petraea</name>
    <dbReference type="NCBI Taxonomy" id="28234"/>
    <lineage>
        <taxon>Bacteria</taxon>
        <taxon>Thermotogati</taxon>
        <taxon>Thermotogota</taxon>
        <taxon>Thermotogae</taxon>
        <taxon>Petrotogales</taxon>
        <taxon>Petrotogaceae</taxon>
        <taxon>Geotoga</taxon>
    </lineage>
</organism>
<evidence type="ECO:0000313" key="4">
    <source>
        <dbReference type="Proteomes" id="UP000297288"/>
    </source>
</evidence>
<keyword evidence="1" id="KW-1133">Transmembrane helix</keyword>
<comment type="caution">
    <text evidence="3">The sequence shown here is derived from an EMBL/GenBank/DDBJ whole genome shotgun (WGS) entry which is preliminary data.</text>
</comment>
<dbReference type="OrthoDB" id="47659at2"/>
<protein>
    <submittedName>
        <fullName evidence="3">FMN-binding protein</fullName>
    </submittedName>
</protein>
<name>A0A4Z0VZ55_9BACT</name>
<dbReference type="AlphaFoldDB" id="A0A4Z0VZ55"/>
<keyword evidence="1" id="KW-0812">Transmembrane</keyword>
<feature type="transmembrane region" description="Helical" evidence="1">
    <location>
        <begin position="12"/>
        <end position="37"/>
    </location>
</feature>
<dbReference type="Gene3D" id="3.90.1010.20">
    <property type="match status" value="1"/>
</dbReference>
<evidence type="ECO:0000256" key="1">
    <source>
        <dbReference type="SAM" id="Phobius"/>
    </source>
</evidence>
<dbReference type="GO" id="GO:0016020">
    <property type="term" value="C:membrane"/>
    <property type="evidence" value="ECO:0007669"/>
    <property type="project" value="InterPro"/>
</dbReference>
<reference evidence="3 4" key="1">
    <citation type="submission" date="2019-04" db="EMBL/GenBank/DDBJ databases">
        <title>Draft genome sequence data and analysis of a Fermenting Bacterium, Geotoga petraea strain HO-Geo1, isolated from heavy-oil petroleum reservoir in Russia.</title>
        <authorList>
            <person name="Grouzdev D.S."/>
            <person name="Semenova E.M."/>
            <person name="Sokolova D.S."/>
            <person name="Tourova T.P."/>
            <person name="Poltaraus A.B."/>
            <person name="Nazina T.N."/>
        </authorList>
    </citation>
    <scope>NUCLEOTIDE SEQUENCE [LARGE SCALE GENOMIC DNA]</scope>
    <source>
        <strain evidence="3 4">HO-Geo1</strain>
    </source>
</reference>
<evidence type="ECO:0000259" key="2">
    <source>
        <dbReference type="SMART" id="SM00900"/>
    </source>
</evidence>
<dbReference type="EMBL" id="SRME01000008">
    <property type="protein sequence ID" value="TGG86763.1"/>
    <property type="molecule type" value="Genomic_DNA"/>
</dbReference>
<dbReference type="SMART" id="SM00900">
    <property type="entry name" value="FMN_bind"/>
    <property type="match status" value="1"/>
</dbReference>
<gene>
    <name evidence="3" type="ORF">E4650_09740</name>
</gene>